<name>A0AAN9YR30_9PEZI</name>
<comment type="caution">
    <text evidence="4">The sequence shown here is derived from an EMBL/GenBank/DDBJ whole genome shotgun (WGS) entry which is preliminary data.</text>
</comment>
<dbReference type="EMBL" id="JAKJXP020000022">
    <property type="protein sequence ID" value="KAK7754221.1"/>
    <property type="molecule type" value="Genomic_DNA"/>
</dbReference>
<gene>
    <name evidence="4" type="ORF">SLS62_003798</name>
</gene>
<evidence type="ECO:0000256" key="2">
    <source>
        <dbReference type="SAM" id="MobiDB-lite"/>
    </source>
</evidence>
<feature type="compositionally biased region" description="Polar residues" evidence="2">
    <location>
        <begin position="122"/>
        <end position="133"/>
    </location>
</feature>
<dbReference type="Proteomes" id="UP001320420">
    <property type="component" value="Unassembled WGS sequence"/>
</dbReference>
<sequence length="447" mass="50112">MSVPPQLIRVKRKATEEAPVSYLRVQEIKRHRSEEFVYRRQDREAPFASIPTPIQKPIIHISHPTSKDAAFQGPKRKHSQDGETKGIPADGSPATHDDADTNTVGDIEQRRFHLSRPDDMLSTASYPTRSHGGNTKKRSAPALFVERRIKRISSRTVEKLQAASDTAHLATTTGGNAPATQDSLPADKGMDVDQAETRKYKRPGVAKLASRDSAPKAKTELPQAMTNRLDVDMDRMTEEMNAFALEQIGLNLQKAEEEQQQRAKTQKAAPTSPQLRFKPKAPAKRYSERHPEATPEPADKEMADIDAGVSDTDDDDYIIETYVRIPASKLGENVPPQHVGLLVFDGEPDIEYFYGEGSDSEDEWAEDEEDENETAENYYTADYPDDEVASDDEYDMNAYAYRNGNASDLEEYGTDDDYDDISYETKDIKNGGFKTFVNRDGFTTNHL</sequence>
<comment type="similarity">
    <text evidence="1">Belongs to the IWR1/SLC7A6OS family.</text>
</comment>
<dbReference type="PANTHER" id="PTHR28063:SF1">
    <property type="entry name" value="RNA POLYMERASE II NUCLEAR LOCALIZATION PROTEIN IWR1"/>
    <property type="match status" value="1"/>
</dbReference>
<feature type="domain" description="Transcription factor Iwr1" evidence="3">
    <location>
        <begin position="315"/>
        <end position="387"/>
    </location>
</feature>
<feature type="compositionally biased region" description="Acidic residues" evidence="2">
    <location>
        <begin position="358"/>
        <end position="374"/>
    </location>
</feature>
<dbReference type="InterPro" id="IPR013883">
    <property type="entry name" value="TF_Iwr1_dom"/>
</dbReference>
<feature type="region of interest" description="Disordered" evidence="2">
    <location>
        <begin position="356"/>
        <end position="390"/>
    </location>
</feature>
<feature type="compositionally biased region" description="Basic and acidic residues" evidence="2">
    <location>
        <begin position="188"/>
        <end position="198"/>
    </location>
</feature>
<organism evidence="4 5">
    <name type="scientific">Diatrype stigma</name>
    <dbReference type="NCBI Taxonomy" id="117547"/>
    <lineage>
        <taxon>Eukaryota</taxon>
        <taxon>Fungi</taxon>
        <taxon>Dikarya</taxon>
        <taxon>Ascomycota</taxon>
        <taxon>Pezizomycotina</taxon>
        <taxon>Sordariomycetes</taxon>
        <taxon>Xylariomycetidae</taxon>
        <taxon>Xylariales</taxon>
        <taxon>Diatrypaceae</taxon>
        <taxon>Diatrype</taxon>
    </lineage>
</organism>
<evidence type="ECO:0000256" key="1">
    <source>
        <dbReference type="ARBA" id="ARBA00010218"/>
    </source>
</evidence>
<dbReference type="GO" id="GO:0006606">
    <property type="term" value="P:protein import into nucleus"/>
    <property type="evidence" value="ECO:0007669"/>
    <property type="project" value="InterPro"/>
</dbReference>
<feature type="compositionally biased region" description="Basic and acidic residues" evidence="2">
    <location>
        <begin position="285"/>
        <end position="303"/>
    </location>
</feature>
<feature type="region of interest" description="Disordered" evidence="2">
    <location>
        <begin position="254"/>
        <end position="312"/>
    </location>
</feature>
<feature type="compositionally biased region" description="Basic and acidic residues" evidence="2">
    <location>
        <begin position="209"/>
        <end position="219"/>
    </location>
</feature>
<keyword evidence="5" id="KW-1185">Reference proteome</keyword>
<reference evidence="4 5" key="1">
    <citation type="submission" date="2024-02" db="EMBL/GenBank/DDBJ databases">
        <title>De novo assembly and annotation of 12 fungi associated with fruit tree decline syndrome in Ontario, Canada.</title>
        <authorList>
            <person name="Sulman M."/>
            <person name="Ellouze W."/>
            <person name="Ilyukhin E."/>
        </authorList>
    </citation>
    <scope>NUCLEOTIDE SEQUENCE [LARGE SCALE GENOMIC DNA]</scope>
    <source>
        <strain evidence="4 5">M11/M66-122</strain>
    </source>
</reference>
<dbReference type="AlphaFoldDB" id="A0AAN9YR30"/>
<evidence type="ECO:0000259" key="3">
    <source>
        <dbReference type="Pfam" id="PF08574"/>
    </source>
</evidence>
<dbReference type="InterPro" id="IPR040150">
    <property type="entry name" value="Iwr1"/>
</dbReference>
<dbReference type="Pfam" id="PF08574">
    <property type="entry name" value="Iwr1"/>
    <property type="match status" value="1"/>
</dbReference>
<feature type="region of interest" description="Disordered" evidence="2">
    <location>
        <begin position="119"/>
        <end position="138"/>
    </location>
</feature>
<accession>A0AAN9YR30</accession>
<feature type="region of interest" description="Disordered" evidence="2">
    <location>
        <begin position="162"/>
        <end position="227"/>
    </location>
</feature>
<proteinExistence type="inferred from homology"/>
<feature type="region of interest" description="Disordered" evidence="2">
    <location>
        <begin position="65"/>
        <end position="102"/>
    </location>
</feature>
<evidence type="ECO:0000313" key="4">
    <source>
        <dbReference type="EMBL" id="KAK7754221.1"/>
    </source>
</evidence>
<protein>
    <recommendedName>
        <fullName evidence="3">Transcription factor Iwr1 domain-containing protein</fullName>
    </recommendedName>
</protein>
<feature type="compositionally biased region" description="Polar residues" evidence="2">
    <location>
        <begin position="169"/>
        <end position="183"/>
    </location>
</feature>
<dbReference type="PANTHER" id="PTHR28063">
    <property type="entry name" value="RNA POLYMERASE II NUCLEAR LOCALIZATION PROTEIN IWR1"/>
    <property type="match status" value="1"/>
</dbReference>
<evidence type="ECO:0000313" key="5">
    <source>
        <dbReference type="Proteomes" id="UP001320420"/>
    </source>
</evidence>
<dbReference type="GO" id="GO:0005737">
    <property type="term" value="C:cytoplasm"/>
    <property type="evidence" value="ECO:0007669"/>
    <property type="project" value="TreeGrafter"/>
</dbReference>